<organism evidence="1">
    <name type="scientific">Triticum urartu</name>
    <name type="common">Red wild einkorn</name>
    <name type="synonym">Crithodium urartu</name>
    <dbReference type="NCBI Taxonomy" id="4572"/>
    <lineage>
        <taxon>Eukaryota</taxon>
        <taxon>Viridiplantae</taxon>
        <taxon>Streptophyta</taxon>
        <taxon>Embryophyta</taxon>
        <taxon>Tracheophyta</taxon>
        <taxon>Spermatophyta</taxon>
        <taxon>Magnoliopsida</taxon>
        <taxon>Liliopsida</taxon>
        <taxon>Poales</taxon>
        <taxon>Poaceae</taxon>
        <taxon>BOP clade</taxon>
        <taxon>Pooideae</taxon>
        <taxon>Triticodae</taxon>
        <taxon>Triticeae</taxon>
        <taxon>Triticinae</taxon>
        <taxon>Triticum</taxon>
    </lineage>
</organism>
<gene>
    <name evidence="1" type="ORF">TRIUR3_08300</name>
</gene>
<evidence type="ECO:0000313" key="1">
    <source>
        <dbReference type="EMBL" id="EMS58219.1"/>
    </source>
</evidence>
<sequence>MTRELPELANDAAQPLAPAPLPWRPLWCSVNTSWRTGRDAQIAMNRATVNRFMAKGTPAYRFCITVLEETKWCNRSSLTTQLETRLPLHGVQILGGTNIRNDGSKTGSSFIRPASPTNRSMAYRFFTEPKIATTLYKTGPSFERRTHMADSSSAYRSMASLVHRSLFCVVPAQGDAASAIPLTTAP</sequence>
<protein>
    <submittedName>
        <fullName evidence="1">Uncharacterized protein</fullName>
    </submittedName>
</protein>
<proteinExistence type="predicted"/>
<dbReference type="EMBL" id="KD135265">
    <property type="protein sequence ID" value="EMS58219.1"/>
    <property type="molecule type" value="Genomic_DNA"/>
</dbReference>
<accession>M8ACD1</accession>
<reference evidence="1" key="1">
    <citation type="journal article" date="2013" name="Nature">
        <title>Draft genome of the wheat A-genome progenitor Triticum urartu.</title>
        <authorList>
            <person name="Ling H.Q."/>
            <person name="Zhao S."/>
            <person name="Liu D."/>
            <person name="Wang J."/>
            <person name="Sun H."/>
            <person name="Zhang C."/>
            <person name="Fan H."/>
            <person name="Li D."/>
            <person name="Dong L."/>
            <person name="Tao Y."/>
            <person name="Gao C."/>
            <person name="Wu H."/>
            <person name="Li Y."/>
            <person name="Cui Y."/>
            <person name="Guo X."/>
            <person name="Zheng S."/>
            <person name="Wang B."/>
            <person name="Yu K."/>
            <person name="Liang Q."/>
            <person name="Yang W."/>
            <person name="Lou X."/>
            <person name="Chen J."/>
            <person name="Feng M."/>
            <person name="Jian J."/>
            <person name="Zhang X."/>
            <person name="Luo G."/>
            <person name="Jiang Y."/>
            <person name="Liu J."/>
            <person name="Wang Z."/>
            <person name="Sha Y."/>
            <person name="Zhang B."/>
            <person name="Wu H."/>
            <person name="Tang D."/>
            <person name="Shen Q."/>
            <person name="Xue P."/>
            <person name="Zou S."/>
            <person name="Wang X."/>
            <person name="Liu X."/>
            <person name="Wang F."/>
            <person name="Yang Y."/>
            <person name="An X."/>
            <person name="Dong Z."/>
            <person name="Zhang K."/>
            <person name="Zhang X."/>
            <person name="Luo M.C."/>
            <person name="Dvorak J."/>
            <person name="Tong Y."/>
            <person name="Wang J."/>
            <person name="Yang H."/>
            <person name="Li Z."/>
            <person name="Wang D."/>
            <person name="Zhang A."/>
            <person name="Wang J."/>
        </authorList>
    </citation>
    <scope>NUCLEOTIDE SEQUENCE</scope>
</reference>
<name>M8ACD1_TRIUA</name>
<dbReference type="AlphaFoldDB" id="M8ACD1"/>